<evidence type="ECO:0000256" key="1">
    <source>
        <dbReference type="ARBA" id="ARBA00005446"/>
    </source>
</evidence>
<organism evidence="9 10">
    <name type="scientific">Monosiga brevicollis</name>
    <name type="common">Choanoflagellate</name>
    <dbReference type="NCBI Taxonomy" id="81824"/>
    <lineage>
        <taxon>Eukaryota</taxon>
        <taxon>Choanoflagellata</taxon>
        <taxon>Craspedida</taxon>
        <taxon>Salpingoecidae</taxon>
        <taxon>Monosiga</taxon>
    </lineage>
</organism>
<dbReference type="InterPro" id="IPR013087">
    <property type="entry name" value="Znf_C2H2_type"/>
</dbReference>
<sequence>MEGIGCLVSPAVASLVCTHCGHVLSGRVLHHILNKHHVRCSQEDIDAATALLRSLQPEEPPIDLGPESGPRVPVEGIPILDGVGCPLCQACFTSSGSLKNHVMAEHPHEPGAKQLPRRVKLQKPLRGAGVRCVEVIVEESNDASAADVSENEEELEEQQRFKQFISSTQAMASEAEEKRCPHGVYQMHPFYDSVGMTLILNELTPEQILKLGHDTPPAPLAAGMQEIFWEAHEQLSQHGLAAASVASLFGDEEFQVQPQSLPQVSPGTMSRYLNIGARLVHFILLLNALPAPEPSSFLSQVLTSRGEAITTAALAVQDALDAGLSGEDLVEPLAALWLALVNAELHLFDNDKVHFVNVFLLCTAVSKGSGVLQDIRRWTTTLAGLIYIFKLFLLRFGKAQRWATAGKLRPFLQSGRLVHFLSQRMTAARSASTADGQVGVDIDVQTDGDMTDEALHTIVCQGTELNVKEIGTALAQMRNDMKEVLDTHLLLGSDLRERHALEYVRLRSKEDRTNRVKNWWVGHGSPAERALLDHIGQTPSLRQEFICTELGPEGADEELTFREDRVREWLLFVGKFNQLAVTYTHMAGDEQHAYRYMDEEVSKLIFMYLLLCKPLEQMLTSWLEKRGALQTPRDGGRGTYDDDQEEEDLLEDEQDEDHMSHDDGMTLRREVQDAQRHYNNSHLLFNIAPLQTMLSPASIYAAFRRQMTAYLHQPTLGVAKWRHAVTFWMTTFVTNRLFADPASTLGSLMRTQAQPLGNMAKDFFATATSNQLQAKMSSRLMHQLASQSWHAFLGLDRKRSVAELTAAKEALDVRHPISWSGSSKLEADGRVIMDPRAEHDVAYMTQLAQQARISWGHGFKSQEQLDLAAAIDQHRDEDGWLIVVTPLDMDKTLCTMPKLGCHPHAGTVLWIVPFATSADNLLQRLQAAGHSAQRWLGPSTPVAAGLDVLIITTDKFVNTGSDALHARACFQGIRTVVLDEAHTLISDASSRNMMAQVGACVASGGWTNIKRVALTDTLCMCDQERLFRQLGQQAGGKLYRLETMRHNVELRVHHGDQRAFLSHVQGLVDRQRMTRQENEEPVHMMVFCDTVAEVKLLCDQLHARGYAALPYYADLEEMAQKDHLARWQQSECDVIVAASCLSMGVDLFTVRHVLWYGSGHDVYTLVKEVQPSIAVHSEHVTRSGETAVMADVSPRPSAERFDAATEELRSVSDSPTVSDSELQAQRQEEARAQPVQSSDTRQAPASGVTLASEAGSAMADFLPRPRAGRLDEEATEPIMSLPATPTASDFELEFDSLTELQEDDVPCSSVPGLRAKTTSGGENVPRHATEAAASNEAKQTSTALLPRLGAPLPSLPVPSALPMRLPVPSAPDALLPRPRANAPSAALRLTRVRALAERTTALASPMESSPDGDGPVDIDPAAEAETTQHPCTLLGNQGSGVSGANPTRPSAKRVASATLPPAALSSQGCEAASMPRLRSDKRAKTTRSRLIHKAAADKFLDALRLMHAYCMPCTIRQSQAVWKPQHICPESDDTCTRCHLAGHSADECNIDFESATRECCARCGMPSRIGGHPLKHLPSCAIDKGLGRVLSSIVLLADCHPRLRQLAKRMGYDLQPGTLQTRHFRERFIAWLYSEDKHLPAGHWHLVEFVIESVEILIGAAARASPSRGIAVAGGVVQRGATISIGACNSTRVIEDPGLARFPFGQRHQQESRITIGQRNFLLKRAALDGKFCCPIYGCKKRYPKAEGVRRHIRAKHMAMAEKTFAKLGGMLVRSPASQINNAPKSVIGAPKRRYPHHQVSLGKNADASRAKMYLESLGLALDEYEWILICGKCAYALSEHPAQHLKRHCLNVEDADISLAMDLIKEATPRKQSYDRYMIVATRYVQYLLRARRRDSQLPGRISDELAKALDDVEVAQGQNNIALSEALTNVWCAILDESTDMNNLDLEYCPTIYILCTTVKANNTFKQPSSWTPTLAALLWICRLFLLFRRQLDRNSPGALTDDTAVKTRLTEGRICYYLGSKLTYVRKCSSEEGKYGVDVVFETQPAPGQEFQALTVNGIRMDVSKFGTGLRAMRAGMNQILTKDLLFNSGLEKRVYAVLPSLLDSDQSGPPQSWLGQDLKDAGGRDFYTMLLEHILETPELVKEFTMPNAPGKFSVESVWRWICSLQEFNRLALTYTHLSTGTSDRLSGVVCCKKNLHAQSLTIHLCIAPPVHATVYTSLFYRDSSASPRNVFFSGNRLAFVAQQGEATLINNPESHATHYMDERTSAIMMAYLLLCKPLEELFADYLQERGELITSSAIDSNSLTEEEQDELEAGAMEVEDSVAPNTSSPADDQHADLRAFKRVELEGTYELLFNIVPMQLEKQLRPGLVYRTIQAVTKRFLGTSITVSAWRHMSVAWLRTLVMHDAPELLGALDVTYSQSQRGGRTARDVHGRTQRDHKVASSESEYGHQFLSDEWRKLIQLIITVSAWRHMSVAWLRTLVLHHTPEPSLGALNVAHSQSQHAGRTARNVYGRTQLDHKFVSSEAQYGHQFVSEEWHKLMKLVDVEDQIQAEAVDERICVQQVVHKQVVIQSSRVRNVSTQPRKVVVWVVPLRELARDWCRRFEQADIVSQWAKNDGRDMQVNVQVIVMTVDLLVGHGMRWVQTLVQQKRLAMLVMDEVHTMLVDTSYRESLVRCPGRLDHLRQDPSVKCVGLTGTLCPKDERALLQQLDYTEDASYQTFRMPTMRTDLRLGVQQGTTKAFEKFVKHHYDMLERESRVDRMLIFCDTKKQVEALSTQLARPLGHEQSLAVDADMSAEDTRAALEQWRSGTQSLVLVATSCLGAGLDMPNVRKVIWFGSGYNGYTLSQAFGRAGRDRRGGEATLWIPPGTAVSEDLQPFASMKRCLTFELGWLLDGEGHICAAAGAPACTVCSMMQPTFTARHPSREAHGAPVSHEGQTRAKRAQLMVPSAPIQSDDFNTALLWMCTYCWACSCSRDRLVAHHQPSSCPAMKGRCFRCHCRGHGSSNCQVTLGAGVCYRCWRPQKIGGEQVVECTGRACGQRNRETIRALVASVSRSQTLHGIMQRMECPAELLAVRGRDFDPSEMQALVGWLYGRVGHPRVLKLVIEAKRQFAMMK</sequence>
<dbReference type="EC" id="5.6.2.4" evidence="5"/>
<evidence type="ECO:0000256" key="3">
    <source>
        <dbReference type="ARBA" id="ARBA00022840"/>
    </source>
</evidence>
<keyword evidence="3" id="KW-0067">ATP-binding</keyword>
<evidence type="ECO:0000259" key="7">
    <source>
        <dbReference type="PROSITE" id="PS51192"/>
    </source>
</evidence>
<dbReference type="InterPro" id="IPR011545">
    <property type="entry name" value="DEAD/DEAH_box_helicase_dom"/>
</dbReference>
<dbReference type="RefSeq" id="XP_001745604.1">
    <property type="nucleotide sequence ID" value="XM_001745552.1"/>
</dbReference>
<proteinExistence type="inferred from homology"/>
<accession>A9UZ54</accession>
<feature type="compositionally biased region" description="Polar residues" evidence="6">
    <location>
        <begin position="1234"/>
        <end position="1243"/>
    </location>
</feature>
<feature type="compositionally biased region" description="Basic and acidic residues" evidence="6">
    <location>
        <begin position="1197"/>
        <end position="1210"/>
    </location>
</feature>
<dbReference type="GO" id="GO:0000724">
    <property type="term" value="P:double-strand break repair via homologous recombination"/>
    <property type="evidence" value="ECO:0000318"/>
    <property type="project" value="GO_Central"/>
</dbReference>
<dbReference type="PANTHER" id="PTHR13710">
    <property type="entry name" value="DNA HELICASE RECQ FAMILY MEMBER"/>
    <property type="match status" value="1"/>
</dbReference>
<evidence type="ECO:0000313" key="9">
    <source>
        <dbReference type="EMBL" id="EDQ89575.1"/>
    </source>
</evidence>
<feature type="domain" description="Helicase ATP-binding" evidence="7">
    <location>
        <begin position="2589"/>
        <end position="2720"/>
    </location>
</feature>
<dbReference type="GO" id="GO:0006260">
    <property type="term" value="P:DNA replication"/>
    <property type="evidence" value="ECO:0000318"/>
    <property type="project" value="GO_Central"/>
</dbReference>
<feature type="compositionally biased region" description="Low complexity" evidence="6">
    <location>
        <begin position="1455"/>
        <end position="1466"/>
    </location>
</feature>
<dbReference type="GO" id="GO:0005737">
    <property type="term" value="C:cytoplasm"/>
    <property type="evidence" value="ECO:0000318"/>
    <property type="project" value="GO_Central"/>
</dbReference>
<dbReference type="PANTHER" id="PTHR13710:SF120">
    <property type="entry name" value="BIFUNCTIONAL 3'-5' EXONUCLEASE_ATP-DEPENDENT HELICASE WRN"/>
    <property type="match status" value="1"/>
</dbReference>
<dbReference type="KEGG" id="mbr:MONBRDRAFT_8137"/>
<feature type="region of interest" description="Disordered" evidence="6">
    <location>
        <begin position="1181"/>
        <end position="1249"/>
    </location>
</feature>
<evidence type="ECO:0000313" key="10">
    <source>
        <dbReference type="Proteomes" id="UP000001357"/>
    </source>
</evidence>
<dbReference type="Pfam" id="PF00271">
    <property type="entry name" value="Helicase_C"/>
    <property type="match status" value="2"/>
</dbReference>
<dbReference type="Gene3D" id="3.40.50.300">
    <property type="entry name" value="P-loop containing nucleotide triphosphate hydrolases"/>
    <property type="match status" value="4"/>
</dbReference>
<dbReference type="GeneID" id="5890775"/>
<dbReference type="GO" id="GO:0005694">
    <property type="term" value="C:chromosome"/>
    <property type="evidence" value="ECO:0000318"/>
    <property type="project" value="GO_Central"/>
</dbReference>
<dbReference type="GO" id="GO:0009378">
    <property type="term" value="F:four-way junction helicase activity"/>
    <property type="evidence" value="ECO:0000318"/>
    <property type="project" value="GO_Central"/>
</dbReference>
<feature type="domain" description="Helicase C-terminal" evidence="8">
    <location>
        <begin position="1068"/>
        <end position="1230"/>
    </location>
</feature>
<dbReference type="InterPro" id="IPR014001">
    <property type="entry name" value="Helicase_ATP-bd"/>
</dbReference>
<feature type="compositionally biased region" description="Acidic residues" evidence="6">
    <location>
        <begin position="641"/>
        <end position="656"/>
    </location>
</feature>
<evidence type="ECO:0000256" key="2">
    <source>
        <dbReference type="ARBA" id="ARBA00022741"/>
    </source>
</evidence>
<dbReference type="SMART" id="SM00355">
    <property type="entry name" value="ZnF_C2H2"/>
    <property type="match status" value="4"/>
</dbReference>
<evidence type="ECO:0000256" key="5">
    <source>
        <dbReference type="ARBA" id="ARBA00034808"/>
    </source>
</evidence>
<gene>
    <name evidence="9" type="ORF">MONBRDRAFT_8137</name>
</gene>
<dbReference type="GO" id="GO:0005634">
    <property type="term" value="C:nucleus"/>
    <property type="evidence" value="ECO:0000318"/>
    <property type="project" value="GO_Central"/>
</dbReference>
<dbReference type="PROSITE" id="PS00028">
    <property type="entry name" value="ZINC_FINGER_C2H2_1"/>
    <property type="match status" value="2"/>
</dbReference>
<feature type="region of interest" description="Disordered" evidence="6">
    <location>
        <begin position="630"/>
        <end position="661"/>
    </location>
</feature>
<dbReference type="PROSITE" id="PS51194">
    <property type="entry name" value="HELICASE_CTER"/>
    <property type="match status" value="2"/>
</dbReference>
<evidence type="ECO:0000259" key="8">
    <source>
        <dbReference type="PROSITE" id="PS51194"/>
    </source>
</evidence>
<feature type="region of interest" description="Disordered" evidence="6">
    <location>
        <begin position="1433"/>
        <end position="1488"/>
    </location>
</feature>
<comment type="similarity">
    <text evidence="1">Belongs to the helicase family. RecQ subfamily.</text>
</comment>
<evidence type="ECO:0000256" key="6">
    <source>
        <dbReference type="SAM" id="MobiDB-lite"/>
    </source>
</evidence>
<dbReference type="eggNOG" id="KOG0351">
    <property type="taxonomic scope" value="Eukaryota"/>
</dbReference>
<dbReference type="GO" id="GO:0043138">
    <property type="term" value="F:3'-5' DNA helicase activity"/>
    <property type="evidence" value="ECO:0000318"/>
    <property type="project" value="GO_Central"/>
</dbReference>
<comment type="catalytic activity">
    <reaction evidence="4">
        <text>Couples ATP hydrolysis with the unwinding of duplex DNA by translocating in the 3'-5' direction.</text>
        <dbReference type="EC" id="5.6.2.4"/>
    </reaction>
</comment>
<dbReference type="PROSITE" id="PS51192">
    <property type="entry name" value="HELICASE_ATP_BIND_1"/>
    <property type="match status" value="1"/>
</dbReference>
<evidence type="ECO:0000256" key="4">
    <source>
        <dbReference type="ARBA" id="ARBA00034617"/>
    </source>
</evidence>
<feature type="compositionally biased region" description="Polar residues" evidence="6">
    <location>
        <begin position="1211"/>
        <end position="1222"/>
    </location>
</feature>
<dbReference type="EMBL" id="CH991550">
    <property type="protein sequence ID" value="EDQ89575.1"/>
    <property type="molecule type" value="Genomic_DNA"/>
</dbReference>
<dbReference type="InParanoid" id="A9UZ54"/>
<dbReference type="Proteomes" id="UP000001357">
    <property type="component" value="Unassembled WGS sequence"/>
</dbReference>
<keyword evidence="2" id="KW-0547">Nucleotide-binding</keyword>
<name>A9UZ54_MONBE</name>
<dbReference type="GO" id="GO:0003676">
    <property type="term" value="F:nucleic acid binding"/>
    <property type="evidence" value="ECO:0007669"/>
    <property type="project" value="InterPro"/>
</dbReference>
<dbReference type="InterPro" id="IPR027417">
    <property type="entry name" value="P-loop_NTPase"/>
</dbReference>
<dbReference type="Pfam" id="PF00270">
    <property type="entry name" value="DEAD"/>
    <property type="match status" value="1"/>
</dbReference>
<dbReference type="GO" id="GO:0005524">
    <property type="term" value="F:ATP binding"/>
    <property type="evidence" value="ECO:0007669"/>
    <property type="project" value="UniProtKB-KW"/>
</dbReference>
<dbReference type="SUPFAM" id="SSF52540">
    <property type="entry name" value="P-loop containing nucleoside triphosphate hydrolases"/>
    <property type="match status" value="2"/>
</dbReference>
<reference evidence="9 10" key="1">
    <citation type="journal article" date="2008" name="Nature">
        <title>The genome of the choanoflagellate Monosiga brevicollis and the origin of metazoans.</title>
        <authorList>
            <consortium name="JGI Sequencing"/>
            <person name="King N."/>
            <person name="Westbrook M.J."/>
            <person name="Young S.L."/>
            <person name="Kuo A."/>
            <person name="Abedin M."/>
            <person name="Chapman J."/>
            <person name="Fairclough S."/>
            <person name="Hellsten U."/>
            <person name="Isogai Y."/>
            <person name="Letunic I."/>
            <person name="Marr M."/>
            <person name="Pincus D."/>
            <person name="Putnam N."/>
            <person name="Rokas A."/>
            <person name="Wright K.J."/>
            <person name="Zuzow R."/>
            <person name="Dirks W."/>
            <person name="Good M."/>
            <person name="Goodstein D."/>
            <person name="Lemons D."/>
            <person name="Li W."/>
            <person name="Lyons J.B."/>
            <person name="Morris A."/>
            <person name="Nichols S."/>
            <person name="Richter D.J."/>
            <person name="Salamov A."/>
            <person name="Bork P."/>
            <person name="Lim W.A."/>
            <person name="Manning G."/>
            <person name="Miller W.T."/>
            <person name="McGinnis W."/>
            <person name="Shapiro H."/>
            <person name="Tjian R."/>
            <person name="Grigoriev I.V."/>
            <person name="Rokhsar D."/>
        </authorList>
    </citation>
    <scope>NUCLEOTIDE SEQUENCE [LARGE SCALE GENOMIC DNA]</scope>
    <source>
        <strain evidence="10">MX1 / ATCC 50154</strain>
    </source>
</reference>
<feature type="domain" description="Helicase C-terminal" evidence="8">
    <location>
        <begin position="2749"/>
        <end position="2905"/>
    </location>
</feature>
<dbReference type="InterPro" id="IPR001650">
    <property type="entry name" value="Helicase_C-like"/>
</dbReference>
<keyword evidence="10" id="KW-1185">Reference proteome</keyword>
<dbReference type="SMART" id="SM00490">
    <property type="entry name" value="HELICc"/>
    <property type="match status" value="2"/>
</dbReference>
<protein>
    <recommendedName>
        <fullName evidence="5">DNA 3'-5' helicase</fullName>
        <ecNumber evidence="5">5.6.2.4</ecNumber>
    </recommendedName>
</protein>